<organism evidence="3 4">
    <name type="scientific">Marasmius tenuissimus</name>
    <dbReference type="NCBI Taxonomy" id="585030"/>
    <lineage>
        <taxon>Eukaryota</taxon>
        <taxon>Fungi</taxon>
        <taxon>Dikarya</taxon>
        <taxon>Basidiomycota</taxon>
        <taxon>Agaricomycotina</taxon>
        <taxon>Agaricomycetes</taxon>
        <taxon>Agaricomycetidae</taxon>
        <taxon>Agaricales</taxon>
        <taxon>Marasmiineae</taxon>
        <taxon>Marasmiaceae</taxon>
        <taxon>Marasmius</taxon>
    </lineage>
</organism>
<accession>A0ABR2ZI33</accession>
<keyword evidence="1" id="KW-1133">Transmembrane helix</keyword>
<gene>
    <name evidence="3" type="ORF">AAF712_012149</name>
</gene>
<evidence type="ECO:0000313" key="4">
    <source>
        <dbReference type="Proteomes" id="UP001437256"/>
    </source>
</evidence>
<evidence type="ECO:0000259" key="2">
    <source>
        <dbReference type="Pfam" id="PF20152"/>
    </source>
</evidence>
<dbReference type="EMBL" id="JBBXMP010000150">
    <property type="protein sequence ID" value="KAL0061028.1"/>
    <property type="molecule type" value="Genomic_DNA"/>
</dbReference>
<feature type="transmembrane region" description="Helical" evidence="1">
    <location>
        <begin position="134"/>
        <end position="156"/>
    </location>
</feature>
<reference evidence="3 4" key="1">
    <citation type="submission" date="2024-05" db="EMBL/GenBank/DDBJ databases">
        <title>A draft genome resource for the thread blight pathogen Marasmius tenuissimus strain MS-2.</title>
        <authorList>
            <person name="Yulfo-Soto G.E."/>
            <person name="Baruah I.K."/>
            <person name="Amoako-Attah I."/>
            <person name="Bukari Y."/>
            <person name="Meinhardt L.W."/>
            <person name="Bailey B.A."/>
            <person name="Cohen S.P."/>
        </authorList>
    </citation>
    <scope>NUCLEOTIDE SEQUENCE [LARGE SCALE GENOMIC DNA]</scope>
    <source>
        <strain evidence="3 4">MS-2</strain>
    </source>
</reference>
<feature type="transmembrane region" description="Helical" evidence="1">
    <location>
        <begin position="162"/>
        <end position="183"/>
    </location>
</feature>
<dbReference type="Pfam" id="PF20152">
    <property type="entry name" value="DUF6534"/>
    <property type="match status" value="1"/>
</dbReference>
<keyword evidence="1" id="KW-0812">Transmembrane</keyword>
<protein>
    <recommendedName>
        <fullName evidence="2">DUF6534 domain-containing protein</fullName>
    </recommendedName>
</protein>
<name>A0ABR2ZI33_9AGAR</name>
<sequence length="264" mass="29318">MTIVSRSDIRVLDLPPKTLSTALFFTALATPLIQSFFGWRIKELAPSRGGWTITLICWALALTRIIVLLLAFVGGIKMTSLQQYLKDWKWSVQTSLVISAATDVLIALSLIWVLTRRRGDTVSKSTIAMIDTLILWTLETGLLTCMGGLLMLVLFMVMPGNFIWLAVFTFLTKLYSNSFMAVLNGRDALREKAGNVVELYPTSGQFGDSTFRVRRDTPRTTITQTSRATDSREEFSEVIKQTASEATVVNDGRAGCSSKTCDPR</sequence>
<evidence type="ECO:0000313" key="3">
    <source>
        <dbReference type="EMBL" id="KAL0061028.1"/>
    </source>
</evidence>
<proteinExistence type="predicted"/>
<feature type="transmembrane region" description="Helical" evidence="1">
    <location>
        <begin position="51"/>
        <end position="76"/>
    </location>
</feature>
<dbReference type="PANTHER" id="PTHR40465:SF1">
    <property type="entry name" value="DUF6534 DOMAIN-CONTAINING PROTEIN"/>
    <property type="match status" value="1"/>
</dbReference>
<feature type="transmembrane region" description="Helical" evidence="1">
    <location>
        <begin position="96"/>
        <end position="114"/>
    </location>
</feature>
<comment type="caution">
    <text evidence="3">The sequence shown here is derived from an EMBL/GenBank/DDBJ whole genome shotgun (WGS) entry which is preliminary data.</text>
</comment>
<evidence type="ECO:0000256" key="1">
    <source>
        <dbReference type="SAM" id="Phobius"/>
    </source>
</evidence>
<feature type="transmembrane region" description="Helical" evidence="1">
    <location>
        <begin position="20"/>
        <end position="39"/>
    </location>
</feature>
<keyword evidence="4" id="KW-1185">Reference proteome</keyword>
<keyword evidence="1" id="KW-0472">Membrane</keyword>
<dbReference type="PANTHER" id="PTHR40465">
    <property type="entry name" value="CHROMOSOME 1, WHOLE GENOME SHOTGUN SEQUENCE"/>
    <property type="match status" value="1"/>
</dbReference>
<feature type="domain" description="DUF6534" evidence="2">
    <location>
        <begin position="99"/>
        <end position="187"/>
    </location>
</feature>
<dbReference type="Proteomes" id="UP001437256">
    <property type="component" value="Unassembled WGS sequence"/>
</dbReference>
<dbReference type="InterPro" id="IPR045339">
    <property type="entry name" value="DUF6534"/>
</dbReference>